<sequence>MDRPTNLHDQLFSRGSATPPPASQSQLFAINQPHSSSSSPNHLESLFHSIGGQRQPEPSHPYGNSAPATPNMSANDDAASTSSAPVTTSVDRQSALLSLLYPAASSLPAAGRAPAPAAQPVSQQIPTPPASSQRSGQSPSNSSESQGKILLEQLMAGNAPRSNYSEPAPSSLPPVSTQYQPPPQVDPYLPREGPFIQQDAPREPPPRSQPLPQLVPQPQPQAPPSPTRKSMFDFVSPFDALASSSSTIKKKPVPAAPPSASSGNEDSWTSASLGSLATDPKRKSVENLIEQLSRGQMSSYSTEQAPSPTYDPYSTTDEFSQVESNQPTPQQAQSQPRAVPPPPPLPPKPGRPASPRASPPKVPAPQVRPQPRPVESPVGQLPAPAVRRDKESSPGPRATWKNEGKGRGAAKGKAQSSPNSQPQTIIFDVSQPLDEIQAPRDTVKSTAIALVKQDSVFLPGTTIGATHWIAYAMTKGRVRVISRSSGDRTLLQLPPHFAAHTSIIDIALPEVITDDVPGHLLLCIVPSSDTDPLHSVKWHPKQLDTLAVASDSKMYLLDLTDAAHIYRGEPLPQTELNRISQVFSVPSRLVAFDFDVPHYALATISEDSTLTLWNVHDKLPFWSHKVRGDDVPSSLSFIDDGIVIGRKNGTVLQLLSVITKNVLSTFKFVNAGREDPDMFGHVNYDSRIQTMWVANNRRDSLIALKIRFDASASPSGELIRGGYFEQVVEFSGPKPTIHFVILSADADPTGDEAHAACVAAKVPPGDLALVAFSVHSTGVDQVLVRKEWFDSALLGAAAKYPPYIQTQSSVPVAPSETKNVRQPPPAPVSMSSSPLITQQVPQVVPPGRLRTPPSEELETEIPRDEVRAPEAKGKNVKGKNVAFRDRDDSKEKDKGAKADSGAMSDSGFTQAVAKEIRKSEESLHTRIGRLIGKEMDKQHQRLEEARAHDQAEDFNRQEKILKLISTELTRNTTRVVEMAVKAEVQNSVLPALEHITRTEVRSALNEHVGRGLSEYIQQSLPNEIEKLLLRPDISNHFASMLSSNLNPLIERYVKDSVSKTFIPAYSQQTSAMHQDILREMRTEILSVKKDSMTWQTEAARSQESLIRDLEHSVRVLSDQVKFLTMNTSANMGPAHHRIPSNSSPAGSVSGMSGISQTMHRQQNLQPASQQPSYGSPQHGSFSQQTQPPSMHGSWFSPSIAAPQASHPIAPPPPPPPPMTQRTPPASEEWDDTYLGVLGTQDPKQLRELLARSNPEIVMPMNGPGPLSQAVILTLLHRLAAIVGETPPIDEAFKSALWWLHRTATVLNTNDSLISPYIARVVPNVKAMLNTTKQRLAILPGGPQIETARTISDIQDMLGRKPM</sequence>
<proteinExistence type="predicted"/>
<organism evidence="1 2">
    <name type="scientific">Leucogyrophana mollusca</name>
    <dbReference type="NCBI Taxonomy" id="85980"/>
    <lineage>
        <taxon>Eukaryota</taxon>
        <taxon>Fungi</taxon>
        <taxon>Dikarya</taxon>
        <taxon>Basidiomycota</taxon>
        <taxon>Agaricomycotina</taxon>
        <taxon>Agaricomycetes</taxon>
        <taxon>Agaricomycetidae</taxon>
        <taxon>Boletales</taxon>
        <taxon>Boletales incertae sedis</taxon>
        <taxon>Leucogyrophana</taxon>
    </lineage>
</organism>
<evidence type="ECO:0000313" key="2">
    <source>
        <dbReference type="Proteomes" id="UP000790709"/>
    </source>
</evidence>
<evidence type="ECO:0000313" key="1">
    <source>
        <dbReference type="EMBL" id="KAH7918211.1"/>
    </source>
</evidence>
<dbReference type="Proteomes" id="UP000790709">
    <property type="component" value="Unassembled WGS sequence"/>
</dbReference>
<reference evidence="1" key="1">
    <citation type="journal article" date="2021" name="New Phytol.">
        <title>Evolutionary innovations through gain and loss of genes in the ectomycorrhizal Boletales.</title>
        <authorList>
            <person name="Wu G."/>
            <person name="Miyauchi S."/>
            <person name="Morin E."/>
            <person name="Kuo A."/>
            <person name="Drula E."/>
            <person name="Varga T."/>
            <person name="Kohler A."/>
            <person name="Feng B."/>
            <person name="Cao Y."/>
            <person name="Lipzen A."/>
            <person name="Daum C."/>
            <person name="Hundley H."/>
            <person name="Pangilinan J."/>
            <person name="Johnson J."/>
            <person name="Barry K."/>
            <person name="LaButti K."/>
            <person name="Ng V."/>
            <person name="Ahrendt S."/>
            <person name="Min B."/>
            <person name="Choi I.G."/>
            <person name="Park H."/>
            <person name="Plett J.M."/>
            <person name="Magnuson J."/>
            <person name="Spatafora J.W."/>
            <person name="Nagy L.G."/>
            <person name="Henrissat B."/>
            <person name="Grigoriev I.V."/>
            <person name="Yang Z.L."/>
            <person name="Xu J."/>
            <person name="Martin F.M."/>
        </authorList>
    </citation>
    <scope>NUCLEOTIDE SEQUENCE</scope>
    <source>
        <strain evidence="1">KUC20120723A-06</strain>
    </source>
</reference>
<protein>
    <submittedName>
        <fullName evidence="1">Uncharacterized protein</fullName>
    </submittedName>
</protein>
<comment type="caution">
    <text evidence="1">The sequence shown here is derived from an EMBL/GenBank/DDBJ whole genome shotgun (WGS) entry which is preliminary data.</text>
</comment>
<dbReference type="EMBL" id="MU266829">
    <property type="protein sequence ID" value="KAH7918211.1"/>
    <property type="molecule type" value="Genomic_DNA"/>
</dbReference>
<gene>
    <name evidence="1" type="ORF">BV22DRAFT_1200056</name>
</gene>
<accession>A0ACB8AYZ0</accession>
<keyword evidence="2" id="KW-1185">Reference proteome</keyword>
<name>A0ACB8AYZ0_9AGAM</name>